<name>A0A4S3KH11_9GAMM</name>
<protein>
    <submittedName>
        <fullName evidence="2">Uncharacterized protein</fullName>
    </submittedName>
</protein>
<reference evidence="2 3" key="1">
    <citation type="submission" date="2017-02" db="EMBL/GenBank/DDBJ databases">
        <title>Whole genome sequencing of Metallibacterium scheffleri DSM 24874 (T).</title>
        <authorList>
            <person name="Kumar S."/>
            <person name="Patil P."/>
            <person name="Patil P.B."/>
        </authorList>
    </citation>
    <scope>NUCLEOTIDE SEQUENCE [LARGE SCALE GENOMIC DNA]</scope>
    <source>
        <strain evidence="2 3">DSM 24874</strain>
    </source>
</reference>
<organism evidence="2 3">
    <name type="scientific">Metallibacterium scheffleri</name>
    <dbReference type="NCBI Taxonomy" id="993689"/>
    <lineage>
        <taxon>Bacteria</taxon>
        <taxon>Pseudomonadati</taxon>
        <taxon>Pseudomonadota</taxon>
        <taxon>Gammaproteobacteria</taxon>
        <taxon>Lysobacterales</taxon>
        <taxon>Rhodanobacteraceae</taxon>
        <taxon>Metallibacterium</taxon>
    </lineage>
</organism>
<proteinExistence type="predicted"/>
<comment type="caution">
    <text evidence="2">The sequence shown here is derived from an EMBL/GenBank/DDBJ whole genome shotgun (WGS) entry which is preliminary data.</text>
</comment>
<sequence>MAVEEPIMQRTLMFVALAAAAATASAASLPAILSGHDWAAINQAPARLMLALRGDRNLDCRLEHYAGGSTLDCVARQPMHVLGLDVEEFYLLHNANGERMLKLVSPSGVAAVRRAAQAHFPHAGLVSTGVLQWKADLGGKHELQVSQRNDLAGELAFVNWRPVAPGARKAGASIDTGVLEGTIRARGHDPLRVCAVNAESGPSRCVRVPIGSNHYRIDGLHAGSYFAIGYASNDRWHPAHAHQWSNCKPTRSNDCTNGILKALRVNPGEVVHAALNHAFTQLPGTLSQAPINT</sequence>
<keyword evidence="3" id="KW-1185">Reference proteome</keyword>
<dbReference type="EMBL" id="MWQO01000054">
    <property type="protein sequence ID" value="THD07906.1"/>
    <property type="molecule type" value="Genomic_DNA"/>
</dbReference>
<accession>A0A4S3KH11</accession>
<gene>
    <name evidence="2" type="ORF">B1806_14280</name>
</gene>
<dbReference type="AlphaFoldDB" id="A0A4S3KH11"/>
<evidence type="ECO:0000313" key="3">
    <source>
        <dbReference type="Proteomes" id="UP000307749"/>
    </source>
</evidence>
<evidence type="ECO:0000313" key="2">
    <source>
        <dbReference type="EMBL" id="THD07906.1"/>
    </source>
</evidence>
<keyword evidence="1" id="KW-0732">Signal</keyword>
<feature type="signal peptide" evidence="1">
    <location>
        <begin position="1"/>
        <end position="26"/>
    </location>
</feature>
<dbReference type="Proteomes" id="UP000307749">
    <property type="component" value="Unassembled WGS sequence"/>
</dbReference>
<evidence type="ECO:0000256" key="1">
    <source>
        <dbReference type="SAM" id="SignalP"/>
    </source>
</evidence>
<feature type="chain" id="PRO_5020703360" evidence="1">
    <location>
        <begin position="27"/>
        <end position="293"/>
    </location>
</feature>